<dbReference type="GO" id="GO:0043565">
    <property type="term" value="F:sequence-specific DNA binding"/>
    <property type="evidence" value="ECO:0007669"/>
    <property type="project" value="InterPro"/>
</dbReference>
<dbReference type="GO" id="GO:0000981">
    <property type="term" value="F:DNA-binding transcription factor activity, RNA polymerase II-specific"/>
    <property type="evidence" value="ECO:0007669"/>
    <property type="project" value="TreeGrafter"/>
</dbReference>
<gene>
    <name evidence="6" type="ORF">MNOR_LOCUS24324</name>
</gene>
<evidence type="ECO:0000259" key="4">
    <source>
        <dbReference type="PROSITE" id="PS50061"/>
    </source>
</evidence>
<feature type="non-terminal residue" evidence="6">
    <location>
        <position position="1"/>
    </location>
</feature>
<evidence type="ECO:0000313" key="6">
    <source>
        <dbReference type="EMBL" id="CAL4124188.1"/>
    </source>
</evidence>
<dbReference type="PROSITE" id="PS51433">
    <property type="entry name" value="PNT"/>
    <property type="match status" value="1"/>
</dbReference>
<dbReference type="InterPro" id="IPR003118">
    <property type="entry name" value="Pointed_dom"/>
</dbReference>
<dbReference type="PANTHER" id="PTHR11849">
    <property type="entry name" value="ETS"/>
    <property type="match status" value="1"/>
</dbReference>
<comment type="subcellular location">
    <subcellularLocation>
        <location evidence="3">Nucleus</location>
    </subcellularLocation>
</comment>
<accession>A0AAV2REM9</accession>
<feature type="non-terminal residue" evidence="6">
    <location>
        <position position="370"/>
    </location>
</feature>
<dbReference type="InterPro" id="IPR013761">
    <property type="entry name" value="SAM/pointed_sf"/>
</dbReference>
<evidence type="ECO:0000259" key="5">
    <source>
        <dbReference type="PROSITE" id="PS51433"/>
    </source>
</evidence>
<dbReference type="EMBL" id="CAXKWB010022240">
    <property type="protein sequence ID" value="CAL4124188.1"/>
    <property type="molecule type" value="Genomic_DNA"/>
</dbReference>
<protein>
    <recommendedName>
        <fullName evidence="8">ETS domain-containing protein</fullName>
    </recommendedName>
</protein>
<keyword evidence="3" id="KW-0539">Nucleus</keyword>
<dbReference type="SMART" id="SM00413">
    <property type="entry name" value="ETS"/>
    <property type="match status" value="1"/>
</dbReference>
<organism evidence="6 7">
    <name type="scientific">Meganyctiphanes norvegica</name>
    <name type="common">Northern krill</name>
    <name type="synonym">Thysanopoda norvegica</name>
    <dbReference type="NCBI Taxonomy" id="48144"/>
    <lineage>
        <taxon>Eukaryota</taxon>
        <taxon>Metazoa</taxon>
        <taxon>Ecdysozoa</taxon>
        <taxon>Arthropoda</taxon>
        <taxon>Crustacea</taxon>
        <taxon>Multicrustacea</taxon>
        <taxon>Malacostraca</taxon>
        <taxon>Eumalacostraca</taxon>
        <taxon>Eucarida</taxon>
        <taxon>Euphausiacea</taxon>
        <taxon>Euphausiidae</taxon>
        <taxon>Meganyctiphanes</taxon>
    </lineage>
</organism>
<keyword evidence="7" id="KW-1185">Reference proteome</keyword>
<dbReference type="GO" id="GO:0005634">
    <property type="term" value="C:nucleus"/>
    <property type="evidence" value="ECO:0007669"/>
    <property type="project" value="UniProtKB-SubCell"/>
</dbReference>
<dbReference type="Gene3D" id="1.10.150.50">
    <property type="entry name" value="Transcription Factor, Ets-1"/>
    <property type="match status" value="1"/>
</dbReference>
<dbReference type="Proteomes" id="UP001497623">
    <property type="component" value="Unassembled WGS sequence"/>
</dbReference>
<dbReference type="InterPro" id="IPR036390">
    <property type="entry name" value="WH_DNA-bd_sf"/>
</dbReference>
<evidence type="ECO:0000256" key="2">
    <source>
        <dbReference type="ARBA" id="ARBA00023125"/>
    </source>
</evidence>
<dbReference type="PANTHER" id="PTHR11849:SF190">
    <property type="entry name" value="ETS-DOMAIN PROTEIN"/>
    <property type="match status" value="1"/>
</dbReference>
<dbReference type="InterPro" id="IPR000418">
    <property type="entry name" value="Ets_dom"/>
</dbReference>
<dbReference type="PRINTS" id="PR00454">
    <property type="entry name" value="ETSDOMAIN"/>
</dbReference>
<proteinExistence type="inferred from homology"/>
<reference evidence="6 7" key="1">
    <citation type="submission" date="2024-05" db="EMBL/GenBank/DDBJ databases">
        <authorList>
            <person name="Wallberg A."/>
        </authorList>
    </citation>
    <scope>NUCLEOTIDE SEQUENCE [LARGE SCALE GENOMIC DNA]</scope>
</reference>
<evidence type="ECO:0000313" key="7">
    <source>
        <dbReference type="Proteomes" id="UP001497623"/>
    </source>
</evidence>
<comment type="caution">
    <text evidence="6">The sequence shown here is derived from an EMBL/GenBank/DDBJ whole genome shotgun (WGS) entry which is preliminary data.</text>
</comment>
<dbReference type="Pfam" id="PF00178">
    <property type="entry name" value="Ets"/>
    <property type="match status" value="1"/>
</dbReference>
<keyword evidence="2 3" id="KW-0238">DNA-binding</keyword>
<dbReference type="AlphaFoldDB" id="A0AAV2REM9"/>
<dbReference type="PROSITE" id="PS50061">
    <property type="entry name" value="ETS_DOMAIN_3"/>
    <property type="match status" value="1"/>
</dbReference>
<sequence>IEWGLHICQKYNISNFDINIGALSQTIGPQLIQLNKREFCLLLGDQFGPIFYKEFQKLKKSTFAEVQRRYLNSETNEEIDDVQYPASLDTYTPSVESSSTMYSCPLEGHCPHDGHYTASLDTYTPSLDSSTTYRRPYDLQASNTSDFLSIDSYSTTHIDFQNLQSSNTYEFQLTGNLECFETEGQVLLDSYDKAWDISEESLENMDVTRINPDLNLDVFSLENKATLDSTAKLKRKTHGRYNKQKSNEEVNFSARCMEDIIRKTPGAANRDRCPKSWEFLMRLLVNTETNPSLICWEDEAHYIFRLVKPDSIIQIWNTTSENASPNKNNFARTLRYHYKTGVLIPVRAKQLVYQCGPRAIEYITNLRKAL</sequence>
<evidence type="ECO:0000256" key="3">
    <source>
        <dbReference type="RuleBase" id="RU004019"/>
    </source>
</evidence>
<name>A0AAV2REM9_MEGNR</name>
<dbReference type="GO" id="GO:0030154">
    <property type="term" value="P:cell differentiation"/>
    <property type="evidence" value="ECO:0007669"/>
    <property type="project" value="TreeGrafter"/>
</dbReference>
<comment type="similarity">
    <text evidence="1 3">Belongs to the ETS family.</text>
</comment>
<feature type="domain" description="ETS" evidence="4">
    <location>
        <begin position="274"/>
        <end position="356"/>
    </location>
</feature>
<evidence type="ECO:0000256" key="1">
    <source>
        <dbReference type="ARBA" id="ARBA00005562"/>
    </source>
</evidence>
<dbReference type="InterPro" id="IPR046328">
    <property type="entry name" value="ETS_fam"/>
</dbReference>
<dbReference type="Gene3D" id="1.10.10.10">
    <property type="entry name" value="Winged helix-like DNA-binding domain superfamily/Winged helix DNA-binding domain"/>
    <property type="match status" value="1"/>
</dbReference>
<dbReference type="InterPro" id="IPR036388">
    <property type="entry name" value="WH-like_DNA-bd_sf"/>
</dbReference>
<feature type="domain" description="PNT" evidence="5">
    <location>
        <begin position="1"/>
        <end position="62"/>
    </location>
</feature>
<evidence type="ECO:0008006" key="8">
    <source>
        <dbReference type="Google" id="ProtNLM"/>
    </source>
</evidence>
<dbReference type="SUPFAM" id="SSF46785">
    <property type="entry name" value="Winged helix' DNA-binding domain"/>
    <property type="match status" value="1"/>
</dbReference>